<accession>A0ABV5W619</accession>
<keyword evidence="1" id="KW-0472">Membrane</keyword>
<feature type="transmembrane region" description="Helical" evidence="1">
    <location>
        <begin position="291"/>
        <end position="308"/>
    </location>
</feature>
<keyword evidence="3" id="KW-1185">Reference proteome</keyword>
<dbReference type="Pfam" id="PF05975">
    <property type="entry name" value="EcsB"/>
    <property type="match status" value="1"/>
</dbReference>
<feature type="transmembrane region" description="Helical" evidence="1">
    <location>
        <begin position="194"/>
        <end position="214"/>
    </location>
</feature>
<evidence type="ECO:0000313" key="2">
    <source>
        <dbReference type="EMBL" id="MFB9756015.1"/>
    </source>
</evidence>
<feature type="transmembrane region" description="Helical" evidence="1">
    <location>
        <begin position="26"/>
        <end position="48"/>
    </location>
</feature>
<feature type="transmembrane region" description="Helical" evidence="1">
    <location>
        <begin position="385"/>
        <end position="402"/>
    </location>
</feature>
<reference evidence="2 3" key="1">
    <citation type="submission" date="2024-09" db="EMBL/GenBank/DDBJ databases">
        <authorList>
            <person name="Sun Q."/>
            <person name="Mori K."/>
        </authorList>
    </citation>
    <scope>NUCLEOTIDE SEQUENCE [LARGE SCALE GENOMIC DNA]</scope>
    <source>
        <strain evidence="2 3">JCM 12520</strain>
    </source>
</reference>
<comment type="caution">
    <text evidence="2">The sequence shown here is derived from an EMBL/GenBank/DDBJ whole genome shotgun (WGS) entry which is preliminary data.</text>
</comment>
<gene>
    <name evidence="2" type="ORF">ACFFNY_30945</name>
</gene>
<keyword evidence="1" id="KW-0812">Transmembrane</keyword>
<dbReference type="Proteomes" id="UP001589619">
    <property type="component" value="Unassembled WGS sequence"/>
</dbReference>
<feature type="transmembrane region" description="Helical" evidence="1">
    <location>
        <begin position="104"/>
        <end position="130"/>
    </location>
</feature>
<sequence length="405" mass="45622">MINAGGLFARRLKSEWRFQYRVWKMAVDWTVALYIVIPALLVAVYQYVSWWKATPGWAGMLPVGVMLSALYVTTGFGSVRLFVEEADQLFLLRNEAWMSRLKRLGLGYSLFVRIVLSFLTVGVLAPFLMLAHGYDVYRLILLAILAAVTGTNRLLCGRWLALLLPRILGWIANTVAFAITGWLFLTAALPDAPWGWTIGLTVLLAVSTALLARWRLETKGSFYRDVAYEYDQRMKYAALLMGQLVPLPSKIGKRSKPLLFRGSPRLFRKRTPDRVLAETIVKSFYRSGTQIKLYIQLLLACVIGLLLVPVAVKWIFWLGVSCLLAYWTKLFGKEVLGSPFVGLFPWENPDRLKAIARATPLVFVPFAVMAGLAFGWSAYGWETGLLLVPAGWFVGYALGELFNSW</sequence>
<name>A0ABV5W619_9BACL</name>
<proteinExistence type="predicted"/>
<feature type="transmembrane region" description="Helical" evidence="1">
    <location>
        <begin position="60"/>
        <end position="83"/>
    </location>
</feature>
<dbReference type="EMBL" id="JBHMAG010000020">
    <property type="protein sequence ID" value="MFB9756015.1"/>
    <property type="molecule type" value="Genomic_DNA"/>
</dbReference>
<keyword evidence="1" id="KW-1133">Transmembrane helix</keyword>
<organism evidence="2 3">
    <name type="scientific">Paenibacillus hodogayensis</name>
    <dbReference type="NCBI Taxonomy" id="279208"/>
    <lineage>
        <taxon>Bacteria</taxon>
        <taxon>Bacillati</taxon>
        <taxon>Bacillota</taxon>
        <taxon>Bacilli</taxon>
        <taxon>Bacillales</taxon>
        <taxon>Paenibacillaceae</taxon>
        <taxon>Paenibacillus</taxon>
    </lineage>
</organism>
<feature type="transmembrane region" description="Helical" evidence="1">
    <location>
        <begin position="361"/>
        <end position="379"/>
    </location>
</feature>
<protein>
    <submittedName>
        <fullName evidence="2">ABC transporter permease</fullName>
    </submittedName>
</protein>
<dbReference type="InterPro" id="IPR010288">
    <property type="entry name" value="EcsB_ABC"/>
</dbReference>
<feature type="transmembrane region" description="Helical" evidence="1">
    <location>
        <begin position="167"/>
        <end position="188"/>
    </location>
</feature>
<dbReference type="RefSeq" id="WP_344913452.1">
    <property type="nucleotide sequence ID" value="NZ_BAAAYO010000012.1"/>
</dbReference>
<feature type="transmembrane region" description="Helical" evidence="1">
    <location>
        <begin position="136"/>
        <end position="155"/>
    </location>
</feature>
<evidence type="ECO:0000256" key="1">
    <source>
        <dbReference type="SAM" id="Phobius"/>
    </source>
</evidence>
<evidence type="ECO:0000313" key="3">
    <source>
        <dbReference type="Proteomes" id="UP001589619"/>
    </source>
</evidence>